<feature type="signal peptide" evidence="1">
    <location>
        <begin position="1"/>
        <end position="20"/>
    </location>
</feature>
<dbReference type="KEGG" id="spu:100887900"/>
<evidence type="ECO:0000313" key="3">
    <source>
        <dbReference type="Proteomes" id="UP000007110"/>
    </source>
</evidence>
<protein>
    <submittedName>
        <fullName evidence="2">Uncharacterized protein</fullName>
    </submittedName>
</protein>
<organism evidence="2 3">
    <name type="scientific">Strongylocentrotus purpuratus</name>
    <name type="common">Purple sea urchin</name>
    <dbReference type="NCBI Taxonomy" id="7668"/>
    <lineage>
        <taxon>Eukaryota</taxon>
        <taxon>Metazoa</taxon>
        <taxon>Echinodermata</taxon>
        <taxon>Eleutherozoa</taxon>
        <taxon>Echinozoa</taxon>
        <taxon>Echinoidea</taxon>
        <taxon>Euechinoidea</taxon>
        <taxon>Echinacea</taxon>
        <taxon>Camarodonta</taxon>
        <taxon>Echinidea</taxon>
        <taxon>Strongylocentrotidae</taxon>
        <taxon>Strongylocentrotus</taxon>
    </lineage>
</organism>
<dbReference type="AlphaFoldDB" id="A0A7M7GI73"/>
<proteinExistence type="predicted"/>
<dbReference type="EnsemblMetazoa" id="XM_011676237">
    <property type="protein sequence ID" value="XP_011674539"/>
    <property type="gene ID" value="LOC100887900"/>
</dbReference>
<keyword evidence="3" id="KW-1185">Reference proteome</keyword>
<dbReference type="EnsemblMetazoa" id="XM_003731311">
    <property type="protein sequence ID" value="XP_003731359"/>
    <property type="gene ID" value="LOC100887900"/>
</dbReference>
<sequence length="136" mass="15101">MMMKLAVVLCAIVATSMVCAKDFEEQYALNTLLNMMLSEEAASPDDVVALQGWKNRALNVGGHVVRKIAERGYSLARTSRRVHRNILRVQKLCRGIGYSPEEARAQILSAIPEMKEEDISEEDLKSICAGAHALFH</sequence>
<feature type="chain" id="PRO_5036401320" evidence="1">
    <location>
        <begin position="21"/>
        <end position="136"/>
    </location>
</feature>
<reference evidence="2" key="2">
    <citation type="submission" date="2021-01" db="UniProtKB">
        <authorList>
            <consortium name="EnsemblMetazoa"/>
        </authorList>
    </citation>
    <scope>IDENTIFICATION</scope>
</reference>
<dbReference type="GeneID" id="100887900"/>
<reference evidence="3" key="1">
    <citation type="submission" date="2015-02" db="EMBL/GenBank/DDBJ databases">
        <title>Genome sequencing for Strongylocentrotus purpuratus.</title>
        <authorList>
            <person name="Murali S."/>
            <person name="Liu Y."/>
            <person name="Vee V."/>
            <person name="English A."/>
            <person name="Wang M."/>
            <person name="Skinner E."/>
            <person name="Han Y."/>
            <person name="Muzny D.M."/>
            <person name="Worley K.C."/>
            <person name="Gibbs R.A."/>
        </authorList>
    </citation>
    <scope>NUCLEOTIDE SEQUENCE</scope>
</reference>
<dbReference type="Proteomes" id="UP000007110">
    <property type="component" value="Unassembled WGS sequence"/>
</dbReference>
<dbReference type="RefSeq" id="XP_003731359.2">
    <property type="nucleotide sequence ID" value="XM_003731311.3"/>
</dbReference>
<name>A0A7M7GI73_STRPU</name>
<dbReference type="RefSeq" id="XP_011674539.2">
    <property type="nucleotide sequence ID" value="XM_011676237.2"/>
</dbReference>
<evidence type="ECO:0000256" key="1">
    <source>
        <dbReference type="SAM" id="SignalP"/>
    </source>
</evidence>
<dbReference type="InParanoid" id="A0A7M7GI73"/>
<keyword evidence="1" id="KW-0732">Signal</keyword>
<evidence type="ECO:0000313" key="2">
    <source>
        <dbReference type="EnsemblMetazoa" id="XP_003731359"/>
    </source>
</evidence>
<accession>A0A7M7GI73</accession>